<name>A0A1S7U5B8_9HYPH</name>
<protein>
    <submittedName>
        <fullName evidence="1">Uncharacterized protein</fullName>
    </submittedName>
</protein>
<accession>A0A1S7U5B8</accession>
<dbReference type="EMBL" id="FCNP01000040">
    <property type="protein sequence ID" value="CVI61637.1"/>
    <property type="molecule type" value="Genomic_DNA"/>
</dbReference>
<reference evidence="1" key="1">
    <citation type="submission" date="2016-01" db="EMBL/GenBank/DDBJ databases">
        <authorList>
            <person name="Regsiter A."/>
            <person name="william w."/>
        </authorList>
    </citation>
    <scope>NUCLEOTIDE SEQUENCE</scope>
    <source>
        <strain evidence="1">NCPPB 1641</strain>
    </source>
</reference>
<gene>
    <name evidence="1" type="ORF">AGR7A_Lc20047</name>
</gene>
<dbReference type="AlphaFoldDB" id="A0A1S7U5B8"/>
<evidence type="ECO:0000313" key="2">
    <source>
        <dbReference type="Proteomes" id="UP000192140"/>
    </source>
</evidence>
<sequence>MHELYAPHPVAGDVSAPAAIKFSPLIISFPNFFIGYPAVPACARRPAPYVRRATKA</sequence>
<proteinExistence type="predicted"/>
<keyword evidence="2" id="KW-1185">Reference proteome</keyword>
<dbReference type="Proteomes" id="UP000192140">
    <property type="component" value="Unassembled WGS sequence"/>
</dbReference>
<comment type="caution">
    <text evidence="1">The sequence shown here is derived from an EMBL/GenBank/DDBJ whole genome shotgun (WGS) entry which is preliminary data.</text>
</comment>
<organism evidence="1 2">
    <name type="scientific">Agrobacterium deltaense NCPPB 1641</name>
    <dbReference type="NCBI Taxonomy" id="1183425"/>
    <lineage>
        <taxon>Bacteria</taxon>
        <taxon>Pseudomonadati</taxon>
        <taxon>Pseudomonadota</taxon>
        <taxon>Alphaproteobacteria</taxon>
        <taxon>Hyphomicrobiales</taxon>
        <taxon>Rhizobiaceae</taxon>
        <taxon>Rhizobium/Agrobacterium group</taxon>
        <taxon>Agrobacterium</taxon>
    </lineage>
</organism>
<evidence type="ECO:0000313" key="1">
    <source>
        <dbReference type="EMBL" id="CVI61637.1"/>
    </source>
</evidence>